<dbReference type="InterPro" id="IPR043129">
    <property type="entry name" value="ATPase_NBD"/>
</dbReference>
<evidence type="ECO:0000256" key="2">
    <source>
        <dbReference type="ARBA" id="ARBA00005318"/>
    </source>
</evidence>
<dbReference type="InterPro" id="IPR025691">
    <property type="entry name" value="GspL_pp_dom"/>
</dbReference>
<comment type="caution">
    <text evidence="13">The sequence shown here is derived from an EMBL/GenBank/DDBJ whole genome shotgun (WGS) entry which is preliminary data.</text>
</comment>
<evidence type="ECO:0000256" key="7">
    <source>
        <dbReference type="ARBA" id="ARBA00022927"/>
    </source>
</evidence>
<dbReference type="PIRSF" id="PIRSF015761">
    <property type="entry name" value="Protein_L"/>
    <property type="match status" value="1"/>
</dbReference>
<dbReference type="GO" id="GO:0015627">
    <property type="term" value="C:type II protein secretion system complex"/>
    <property type="evidence" value="ECO:0007669"/>
    <property type="project" value="InterPro"/>
</dbReference>
<evidence type="ECO:0000313" key="14">
    <source>
        <dbReference type="Proteomes" id="UP000528457"/>
    </source>
</evidence>
<keyword evidence="5" id="KW-0997">Cell inner membrane</keyword>
<evidence type="ECO:0000256" key="8">
    <source>
        <dbReference type="ARBA" id="ARBA00022989"/>
    </source>
</evidence>
<organism evidence="13 14">
    <name type="scientific">Pseudoteredinibacter isoporae</name>
    <dbReference type="NCBI Taxonomy" id="570281"/>
    <lineage>
        <taxon>Bacteria</taxon>
        <taxon>Pseudomonadati</taxon>
        <taxon>Pseudomonadota</taxon>
        <taxon>Gammaproteobacteria</taxon>
        <taxon>Cellvibrionales</taxon>
        <taxon>Cellvibrionaceae</taxon>
        <taxon>Pseudoteredinibacter</taxon>
    </lineage>
</organism>
<dbReference type="Pfam" id="PF05134">
    <property type="entry name" value="T2SSL"/>
    <property type="match status" value="1"/>
</dbReference>
<evidence type="ECO:0000256" key="5">
    <source>
        <dbReference type="ARBA" id="ARBA00022519"/>
    </source>
</evidence>
<dbReference type="NCBIfam" id="TIGR01709">
    <property type="entry name" value="typeII_sec_gspL"/>
    <property type="match status" value="1"/>
</dbReference>
<keyword evidence="8" id="KW-1133">Transmembrane helix</keyword>
<dbReference type="InterPro" id="IPR007812">
    <property type="entry name" value="T2SS_protein-GspL"/>
</dbReference>
<dbReference type="GO" id="GO:0009276">
    <property type="term" value="C:Gram-negative-bacterium-type cell wall"/>
    <property type="evidence" value="ECO:0007669"/>
    <property type="project" value="InterPro"/>
</dbReference>
<comment type="similarity">
    <text evidence="2 10">Belongs to the GSP L family.</text>
</comment>
<accession>A0A7X0JU42</accession>
<evidence type="ECO:0000256" key="9">
    <source>
        <dbReference type="ARBA" id="ARBA00023136"/>
    </source>
</evidence>
<dbReference type="SUPFAM" id="SSF53067">
    <property type="entry name" value="Actin-like ATPase domain"/>
    <property type="match status" value="1"/>
</dbReference>
<protein>
    <recommendedName>
        <fullName evidence="10">Type II secretion system protein L</fullName>
        <shortName evidence="10">T2SS protein L</shortName>
    </recommendedName>
</protein>
<evidence type="ECO:0000256" key="6">
    <source>
        <dbReference type="ARBA" id="ARBA00022692"/>
    </source>
</evidence>
<dbReference type="RefSeq" id="WP_166847360.1">
    <property type="nucleotide sequence ID" value="NZ_JAAONY010000002.1"/>
</dbReference>
<feature type="domain" description="GspL cytoplasmic actin-ATPase-like" evidence="11">
    <location>
        <begin position="37"/>
        <end position="139"/>
    </location>
</feature>
<dbReference type="AlphaFoldDB" id="A0A7X0JU42"/>
<keyword evidence="9" id="KW-0472">Membrane</keyword>
<keyword evidence="7 10" id="KW-0653">Protein transport</keyword>
<dbReference type="EMBL" id="JACHHT010000002">
    <property type="protein sequence ID" value="MBB6521864.1"/>
    <property type="molecule type" value="Genomic_DNA"/>
</dbReference>
<evidence type="ECO:0000256" key="10">
    <source>
        <dbReference type="PIRNR" id="PIRNR015761"/>
    </source>
</evidence>
<dbReference type="InterPro" id="IPR024230">
    <property type="entry name" value="GspL_cyto_dom"/>
</dbReference>
<reference evidence="13 14" key="1">
    <citation type="submission" date="2020-08" db="EMBL/GenBank/DDBJ databases">
        <title>Genomic Encyclopedia of Type Strains, Phase IV (KMG-IV): sequencing the most valuable type-strain genomes for metagenomic binning, comparative biology and taxonomic classification.</title>
        <authorList>
            <person name="Goeker M."/>
        </authorList>
    </citation>
    <scope>NUCLEOTIDE SEQUENCE [LARGE SCALE GENOMIC DNA]</scope>
    <source>
        <strain evidence="13 14">DSM 22368</strain>
    </source>
</reference>
<dbReference type="Proteomes" id="UP000528457">
    <property type="component" value="Unassembled WGS sequence"/>
</dbReference>
<name>A0A7X0JU42_9GAMM</name>
<evidence type="ECO:0000313" key="13">
    <source>
        <dbReference type="EMBL" id="MBB6521864.1"/>
    </source>
</evidence>
<evidence type="ECO:0000259" key="12">
    <source>
        <dbReference type="Pfam" id="PF12693"/>
    </source>
</evidence>
<comment type="function">
    <text evidence="10">Inner membrane component of the type II secretion system required for the energy-dependent secretion of extracellular factors such as proteases and toxins from the periplasm.</text>
</comment>
<dbReference type="Pfam" id="PF12693">
    <property type="entry name" value="GspL_C"/>
    <property type="match status" value="1"/>
</dbReference>
<evidence type="ECO:0000256" key="3">
    <source>
        <dbReference type="ARBA" id="ARBA00022448"/>
    </source>
</evidence>
<dbReference type="Gene3D" id="3.30.420.380">
    <property type="match status" value="1"/>
</dbReference>
<keyword evidence="14" id="KW-1185">Reference proteome</keyword>
<feature type="domain" description="GspL periplasmic" evidence="12">
    <location>
        <begin position="228"/>
        <end position="373"/>
    </location>
</feature>
<evidence type="ECO:0000256" key="4">
    <source>
        <dbReference type="ARBA" id="ARBA00022475"/>
    </source>
</evidence>
<keyword evidence="6" id="KW-0812">Transmembrane</keyword>
<keyword evidence="3 10" id="KW-0813">Transport</keyword>
<keyword evidence="4" id="KW-1003">Cell membrane</keyword>
<comment type="subcellular location">
    <subcellularLocation>
        <location evidence="1">Cell inner membrane</location>
        <topology evidence="1">Single-pass membrane protein</topology>
    </subcellularLocation>
</comment>
<dbReference type="Gene3D" id="3.30.1360.100">
    <property type="entry name" value="General secretion pathway protein M, EpsM"/>
    <property type="match status" value="1"/>
</dbReference>
<dbReference type="InParanoid" id="A0A7X0JU42"/>
<evidence type="ECO:0000259" key="11">
    <source>
        <dbReference type="Pfam" id="PF05134"/>
    </source>
</evidence>
<dbReference type="GO" id="GO:0015628">
    <property type="term" value="P:protein secretion by the type II secretion system"/>
    <property type="evidence" value="ECO:0007669"/>
    <property type="project" value="InterPro"/>
</dbReference>
<dbReference type="GO" id="GO:0005886">
    <property type="term" value="C:plasma membrane"/>
    <property type="evidence" value="ECO:0007669"/>
    <property type="project" value="UniProtKB-SubCell"/>
</dbReference>
<gene>
    <name evidence="13" type="ORF">HNR48_002149</name>
</gene>
<evidence type="ECO:0000256" key="1">
    <source>
        <dbReference type="ARBA" id="ARBA00004377"/>
    </source>
</evidence>
<sequence>MNDNQYIVYWNLSEGEEPLYALRRDGQCVLLDSLPESAISCVVVLPSVAVSNQLLTVSVKQLKSMHRAFPYILEDELLESVDLMHHVYALKAKQGEEAVLQSISISAELMESVLGFFQRQNVRVNAIYVDADLIECPEEGQVNILPTPGGVNARLPDGSFVAVELLETSEWSGLLRRDILSSINDDSFLSYLSDRLALEHDAQNLLQGDYAQKDSGKNWKAPLKAGSALFVLAFVVQFIYWQASAYVFGERAGAQLENARNEYRRIFPGDARIIDIRKQASGHLKRAAQPGGNIVLLDLVSVLSEVSEDEGLTLVLQSIRYDQASGETTVVMHLDSVSRAEKLMQALTGKGISSSLGQVRKEGDGVIARLRIKS</sequence>
<proteinExistence type="inferred from homology"/>